<dbReference type="InterPro" id="IPR050172">
    <property type="entry name" value="SsuD_RutA_monooxygenase"/>
</dbReference>
<dbReference type="PANTHER" id="PTHR42847">
    <property type="entry name" value="ALKANESULFONATE MONOOXYGENASE"/>
    <property type="match status" value="1"/>
</dbReference>
<dbReference type="InterPro" id="IPR036661">
    <property type="entry name" value="Luciferase-like_sf"/>
</dbReference>
<dbReference type="NCBIfam" id="TIGR03619">
    <property type="entry name" value="F420_Rv2161c"/>
    <property type="match status" value="1"/>
</dbReference>
<dbReference type="EMBL" id="AP018448">
    <property type="protein sequence ID" value="BBC30969.1"/>
    <property type="molecule type" value="Genomic_DNA"/>
</dbReference>
<organism evidence="6 7">
    <name type="scientific">Streptomyces graminofaciens</name>
    <dbReference type="NCBI Taxonomy" id="68212"/>
    <lineage>
        <taxon>Bacteria</taxon>
        <taxon>Bacillati</taxon>
        <taxon>Actinomycetota</taxon>
        <taxon>Actinomycetes</taxon>
        <taxon>Kitasatosporales</taxon>
        <taxon>Streptomycetaceae</taxon>
        <taxon>Streptomyces</taxon>
    </lineage>
</organism>
<dbReference type="Gene3D" id="3.20.20.30">
    <property type="entry name" value="Luciferase-like domain"/>
    <property type="match status" value="1"/>
</dbReference>
<reference evidence="6 7" key="2">
    <citation type="journal article" date="2023" name="ChemBioChem">
        <title>Acyltransferase Domain Exchange between Two Independent Type I Polyketide Synthases in the Same Producer Strain of Macrolide Antibiotics.</title>
        <authorList>
            <person name="Kudo F."/>
            <person name="Kishikawa K."/>
            <person name="Tsuboi K."/>
            <person name="Kido T."/>
            <person name="Usui T."/>
            <person name="Hashimoto J."/>
            <person name="Shin-Ya K."/>
            <person name="Miyanaga A."/>
            <person name="Eguchi T."/>
        </authorList>
    </citation>
    <scope>NUCLEOTIDE SEQUENCE [LARGE SCALE GENOMIC DNA]</scope>
    <source>
        <strain evidence="6 7">A-8890</strain>
    </source>
</reference>
<accession>A0ABN5VD29</accession>
<keyword evidence="4" id="KW-0503">Monooxygenase</keyword>
<evidence type="ECO:0000256" key="3">
    <source>
        <dbReference type="ARBA" id="ARBA00023002"/>
    </source>
</evidence>
<evidence type="ECO:0000259" key="5">
    <source>
        <dbReference type="Pfam" id="PF00296"/>
    </source>
</evidence>
<evidence type="ECO:0000256" key="1">
    <source>
        <dbReference type="ARBA" id="ARBA00022630"/>
    </source>
</evidence>
<evidence type="ECO:0000313" key="7">
    <source>
        <dbReference type="Proteomes" id="UP001321542"/>
    </source>
</evidence>
<dbReference type="Pfam" id="PF00296">
    <property type="entry name" value="Bac_luciferase"/>
    <property type="match status" value="1"/>
</dbReference>
<keyword evidence="1" id="KW-0285">Flavoprotein</keyword>
<protein>
    <recommendedName>
        <fullName evidence="5">Luciferase-like domain-containing protein</fullName>
    </recommendedName>
</protein>
<keyword evidence="3" id="KW-0560">Oxidoreductase</keyword>
<evidence type="ECO:0000313" key="6">
    <source>
        <dbReference type="EMBL" id="BBC30969.1"/>
    </source>
</evidence>
<dbReference type="RefSeq" id="WP_286249602.1">
    <property type="nucleotide sequence ID" value="NZ_AP018448.1"/>
</dbReference>
<dbReference type="InterPro" id="IPR019921">
    <property type="entry name" value="Lucif-like_OxRdtase_Rv2161c"/>
</dbReference>
<evidence type="ECO:0000256" key="2">
    <source>
        <dbReference type="ARBA" id="ARBA00022643"/>
    </source>
</evidence>
<gene>
    <name evidence="6" type="ORF">SGFS_022630</name>
</gene>
<dbReference type="PANTHER" id="PTHR42847:SF4">
    <property type="entry name" value="ALKANESULFONATE MONOOXYGENASE-RELATED"/>
    <property type="match status" value="1"/>
</dbReference>
<dbReference type="InterPro" id="IPR011251">
    <property type="entry name" value="Luciferase-like_dom"/>
</dbReference>
<reference evidence="6 7" key="1">
    <citation type="journal article" date="2010" name="ChemBioChem">
        <title>Cloning and characterization of the biosynthetic gene cluster of 16-membered macrolide antibiotic FD-891: involvement of a dual functional cytochrome P450 monooxygenase catalyzing epoxidation and hydroxylation.</title>
        <authorList>
            <person name="Kudo F."/>
            <person name="Motegi A."/>
            <person name="Mizoue K."/>
            <person name="Eguchi T."/>
        </authorList>
    </citation>
    <scope>NUCLEOTIDE SEQUENCE [LARGE SCALE GENOMIC DNA]</scope>
    <source>
        <strain evidence="6 7">A-8890</strain>
    </source>
</reference>
<evidence type="ECO:0000256" key="4">
    <source>
        <dbReference type="ARBA" id="ARBA00023033"/>
    </source>
</evidence>
<name>A0ABN5VD29_9ACTN</name>
<keyword evidence="7" id="KW-1185">Reference proteome</keyword>
<dbReference type="Proteomes" id="UP001321542">
    <property type="component" value="Chromosome"/>
</dbReference>
<feature type="domain" description="Luciferase-like" evidence="5">
    <location>
        <begin position="7"/>
        <end position="245"/>
    </location>
</feature>
<dbReference type="SUPFAM" id="SSF51679">
    <property type="entry name" value="Bacterial luciferase-like"/>
    <property type="match status" value="1"/>
</dbReference>
<keyword evidence="2" id="KW-0288">FMN</keyword>
<proteinExistence type="predicted"/>
<sequence length="293" mass="32065">MTIRLGCDLPYFEDPSAIRDFAQAAEELGYDTLSFSEHVAATTDSPFPPGFAFDDPWHETMTLAAYLAGVTSRIEITTSMLLLPLRPTVLAAKQAAEVDLMSGGRLRLAVSLGWNDREVALLGQDPRRRGARLEEQIEVMRLLWSEPSVNYSGEFHDLDGAGIHPRPTRRIPVWMGAGSMASGGVPTDRALRRIARFADGYKMFAPLGLDPAKAREVVARLRTHVRDAGRPAAAVGLEARLLTQAVPGQQWRTVMEEWAESGATYLGLGNRIVGGTPDEQIAVITDVMRVLRG</sequence>